<gene>
    <name evidence="3" type="ORF">HC246_01075</name>
</gene>
<dbReference type="Pfam" id="PF03551">
    <property type="entry name" value="PadR"/>
    <property type="match status" value="1"/>
</dbReference>
<comment type="caution">
    <text evidence="3">The sequence shown here is derived from an EMBL/GenBank/DDBJ whole genome shotgun (WGS) entry which is preliminary data.</text>
</comment>
<dbReference type="PANTHER" id="PTHR43252:SF4">
    <property type="entry name" value="TRANSCRIPTIONAL REGULATORY PROTEIN"/>
    <property type="match status" value="1"/>
</dbReference>
<dbReference type="InterPro" id="IPR005149">
    <property type="entry name" value="Tscrpt_reg_PadR_N"/>
</dbReference>
<sequence>MSLAYALLVSLIQEPKSGYDLAKQFDGSVGFFWQATHQQIYRELTKLEQQGWIAAEAIAQEGRPDKKVFSVTSLGLSHLKTWLLQASDIAPSKDEFLLKIYAGYLIPEEATIQKIKDHRQLHQQQLEIYQAIERNFFSSPQDCQREYRFAYLTLRRGINFEQGWIDWCNEALELLETWHEVEA</sequence>
<dbReference type="Gene3D" id="1.10.10.10">
    <property type="entry name" value="Winged helix-like DNA-binding domain superfamily/Winged helix DNA-binding domain"/>
    <property type="match status" value="1"/>
</dbReference>
<dbReference type="Proteomes" id="UP000738376">
    <property type="component" value="Unassembled WGS sequence"/>
</dbReference>
<dbReference type="InterPro" id="IPR018309">
    <property type="entry name" value="Tscrpt_reg_PadR_C"/>
</dbReference>
<evidence type="ECO:0000259" key="2">
    <source>
        <dbReference type="Pfam" id="PF10400"/>
    </source>
</evidence>
<protein>
    <submittedName>
        <fullName evidence="3">PadR family transcriptional regulator</fullName>
    </submittedName>
</protein>
<proteinExistence type="predicted"/>
<accession>A0ABX1LMZ4</accession>
<evidence type="ECO:0000259" key="1">
    <source>
        <dbReference type="Pfam" id="PF03551"/>
    </source>
</evidence>
<dbReference type="RefSeq" id="WP_169361777.1">
    <property type="nucleotide sequence ID" value="NZ_JAAVJL010000001.1"/>
</dbReference>
<evidence type="ECO:0000313" key="4">
    <source>
        <dbReference type="Proteomes" id="UP000738376"/>
    </source>
</evidence>
<dbReference type="InterPro" id="IPR036388">
    <property type="entry name" value="WH-like_DNA-bd_sf"/>
</dbReference>
<dbReference type="SUPFAM" id="SSF46785">
    <property type="entry name" value="Winged helix' DNA-binding domain"/>
    <property type="match status" value="1"/>
</dbReference>
<keyword evidence="4" id="KW-1185">Reference proteome</keyword>
<dbReference type="EMBL" id="JAAVJL010000001">
    <property type="protein sequence ID" value="NMF56656.1"/>
    <property type="molecule type" value="Genomic_DNA"/>
</dbReference>
<dbReference type="PANTHER" id="PTHR43252">
    <property type="entry name" value="TRANSCRIPTIONAL REGULATOR YQJI"/>
    <property type="match status" value="1"/>
</dbReference>
<dbReference type="InterPro" id="IPR036390">
    <property type="entry name" value="WH_DNA-bd_sf"/>
</dbReference>
<reference evidence="3 4" key="1">
    <citation type="submission" date="2020-03" db="EMBL/GenBank/DDBJ databases">
        <title>Draft Genome Sequence of 2-Methylisoborneol Producing Pseudanabaena yagii Strain GIHE-NHR1 Isolated from North Han River in South Korea.</title>
        <authorList>
            <person name="Jeong J."/>
        </authorList>
    </citation>
    <scope>NUCLEOTIDE SEQUENCE [LARGE SCALE GENOMIC DNA]</scope>
    <source>
        <strain evidence="3 4">GIHE-NHR1</strain>
    </source>
</reference>
<feature type="domain" description="Transcription regulator PadR C-terminal" evidence="2">
    <location>
        <begin position="93"/>
        <end position="176"/>
    </location>
</feature>
<dbReference type="Gene3D" id="6.10.140.190">
    <property type="match status" value="1"/>
</dbReference>
<organism evidence="3 4">
    <name type="scientific">Pseudanabaena yagii GIHE-NHR1</name>
    <dbReference type="NCBI Taxonomy" id="2722753"/>
    <lineage>
        <taxon>Bacteria</taxon>
        <taxon>Bacillati</taxon>
        <taxon>Cyanobacteriota</taxon>
        <taxon>Cyanophyceae</taxon>
        <taxon>Pseudanabaenales</taxon>
        <taxon>Pseudanabaenaceae</taxon>
        <taxon>Pseudanabaena</taxon>
        <taxon>Pseudanabaena yagii</taxon>
    </lineage>
</organism>
<dbReference type="Pfam" id="PF10400">
    <property type="entry name" value="Vir_act_alpha_C"/>
    <property type="match status" value="1"/>
</dbReference>
<feature type="domain" description="Transcription regulator PadR N-terminal" evidence="1">
    <location>
        <begin position="7"/>
        <end position="79"/>
    </location>
</feature>
<name>A0ABX1LMZ4_9CYAN</name>
<evidence type="ECO:0000313" key="3">
    <source>
        <dbReference type="EMBL" id="NMF56656.1"/>
    </source>
</evidence>